<evidence type="ECO:0000313" key="4">
    <source>
        <dbReference type="Proteomes" id="UP001218188"/>
    </source>
</evidence>
<dbReference type="GO" id="GO:0004553">
    <property type="term" value="F:hydrolase activity, hydrolyzing O-glycosyl compounds"/>
    <property type="evidence" value="ECO:0007669"/>
    <property type="project" value="TreeGrafter"/>
</dbReference>
<feature type="domain" description="GH15-like" evidence="1">
    <location>
        <begin position="272"/>
        <end position="606"/>
    </location>
</feature>
<dbReference type="Pfam" id="PF00723">
    <property type="entry name" value="Glyco_hydro_15"/>
    <property type="match status" value="1"/>
</dbReference>
<keyword evidence="4" id="KW-1185">Reference proteome</keyword>
<dbReference type="Pfam" id="PF19291">
    <property type="entry name" value="TREH_N"/>
    <property type="match status" value="1"/>
</dbReference>
<dbReference type="InterPro" id="IPR045582">
    <property type="entry name" value="Trehalase-like_N"/>
</dbReference>
<dbReference type="PANTHER" id="PTHR31616">
    <property type="entry name" value="TREHALASE"/>
    <property type="match status" value="1"/>
</dbReference>
<evidence type="ECO:0000259" key="1">
    <source>
        <dbReference type="Pfam" id="PF00723"/>
    </source>
</evidence>
<dbReference type="AlphaFoldDB" id="A0AAD6X7R3"/>
<organism evidence="3 4">
    <name type="scientific">Mycena alexandri</name>
    <dbReference type="NCBI Taxonomy" id="1745969"/>
    <lineage>
        <taxon>Eukaryota</taxon>
        <taxon>Fungi</taxon>
        <taxon>Dikarya</taxon>
        <taxon>Basidiomycota</taxon>
        <taxon>Agaricomycotina</taxon>
        <taxon>Agaricomycetes</taxon>
        <taxon>Agaricomycetidae</taxon>
        <taxon>Agaricales</taxon>
        <taxon>Marasmiineae</taxon>
        <taxon>Mycenaceae</taxon>
        <taxon>Mycena</taxon>
    </lineage>
</organism>
<dbReference type="InterPro" id="IPR008928">
    <property type="entry name" value="6-hairpin_glycosidase_sf"/>
</dbReference>
<comment type="caution">
    <text evidence="3">The sequence shown here is derived from an EMBL/GenBank/DDBJ whole genome shotgun (WGS) entry which is preliminary data.</text>
</comment>
<sequence length="645" mass="72310">MNMHEPKSAIDRDYIAISDHGLIGNLHTAALVSTDGSIESYCIPNFDSPSVFARILDKNKGGHFSISPTIPFSTKQNYYPSSNVLQTKFLNERGVVSVTDFLPRQPVLAPVTKKPLLPWLIRRVEVIRGVVPLRMECAPAFNYARSKHTTVIVPSASPAGTTKAVFESDALALDLRYVPESTMLNVELPTIKLDLLDLSEKGHLGLGVQAELILEEGQCVTFVLRTPPAPNGAANSFEDPLLTKDLVNALLTATNKYWNDWIRQSTYTGSWKESVHRSALALKLLIFEPTGAVVASPTFSLPEFIGGTRNWDYRASWIRDSSFTLYALIRLGFTKEADAYMEFIFERLRDKNPDGSLQIMYTIHGGKELEEIELTHLDGHKGSKPVRIGNGAADHLQLDIYGELMDCIYLGQKVSIPRTVVRRGLIVDVVANCHQPDLEVRNKKRHFTYSKVMLWVAIDRGLRLADKRSLPCPHRNEWLAARDSLYEEIMAKAWNKELKLFGQSYEETDVLDSAVLIMPLVFFIQPSDPRFVNTLKQILKTPERGGLTSNNLVFRYDVHKSDDGVGGEEGTFCLCTLWCVEALTRAGEYDHPMLLKAVAMFEDFLLYLNHVGLCTEEISDAGEGHVTLISAAYNLSRTMHQMPKH</sequence>
<dbReference type="InterPro" id="IPR012341">
    <property type="entry name" value="6hp_glycosidase-like_sf"/>
</dbReference>
<proteinExistence type="predicted"/>
<reference evidence="3" key="1">
    <citation type="submission" date="2023-03" db="EMBL/GenBank/DDBJ databases">
        <title>Massive genome expansion in bonnet fungi (Mycena s.s.) driven by repeated elements and novel gene families across ecological guilds.</title>
        <authorList>
            <consortium name="Lawrence Berkeley National Laboratory"/>
            <person name="Harder C.B."/>
            <person name="Miyauchi S."/>
            <person name="Viragh M."/>
            <person name="Kuo A."/>
            <person name="Thoen E."/>
            <person name="Andreopoulos B."/>
            <person name="Lu D."/>
            <person name="Skrede I."/>
            <person name="Drula E."/>
            <person name="Henrissat B."/>
            <person name="Morin E."/>
            <person name="Kohler A."/>
            <person name="Barry K."/>
            <person name="LaButti K."/>
            <person name="Morin E."/>
            <person name="Salamov A."/>
            <person name="Lipzen A."/>
            <person name="Mereny Z."/>
            <person name="Hegedus B."/>
            <person name="Baldrian P."/>
            <person name="Stursova M."/>
            <person name="Weitz H."/>
            <person name="Taylor A."/>
            <person name="Grigoriev I.V."/>
            <person name="Nagy L.G."/>
            <person name="Martin F."/>
            <person name="Kauserud H."/>
        </authorList>
    </citation>
    <scope>NUCLEOTIDE SEQUENCE</scope>
    <source>
        <strain evidence="3">CBHHK200</strain>
    </source>
</reference>
<evidence type="ECO:0000259" key="2">
    <source>
        <dbReference type="Pfam" id="PF19291"/>
    </source>
</evidence>
<dbReference type="EMBL" id="JARJCM010000013">
    <property type="protein sequence ID" value="KAJ7042173.1"/>
    <property type="molecule type" value="Genomic_DNA"/>
</dbReference>
<gene>
    <name evidence="3" type="ORF">C8F04DRAFT_1076954</name>
</gene>
<dbReference type="Gene3D" id="1.50.10.10">
    <property type="match status" value="1"/>
</dbReference>
<dbReference type="PANTHER" id="PTHR31616:SF0">
    <property type="entry name" value="GLUCAN 1,4-ALPHA-GLUCOSIDASE"/>
    <property type="match status" value="1"/>
</dbReference>
<name>A0AAD6X7R3_9AGAR</name>
<accession>A0AAD6X7R3</accession>
<feature type="domain" description="Trehalase-like N-terminal" evidence="2">
    <location>
        <begin position="16"/>
        <end position="147"/>
    </location>
</feature>
<keyword evidence="3" id="KW-0378">Hydrolase</keyword>
<dbReference type="GO" id="GO:0005975">
    <property type="term" value="P:carbohydrate metabolic process"/>
    <property type="evidence" value="ECO:0007669"/>
    <property type="project" value="InterPro"/>
</dbReference>
<dbReference type="Proteomes" id="UP001218188">
    <property type="component" value="Unassembled WGS sequence"/>
</dbReference>
<protein>
    <submittedName>
        <fullName evidence="3">Glycoside hydrolase family 15 protein</fullName>
    </submittedName>
</protein>
<evidence type="ECO:0000313" key="3">
    <source>
        <dbReference type="EMBL" id="KAJ7042173.1"/>
    </source>
</evidence>
<dbReference type="SUPFAM" id="SSF48208">
    <property type="entry name" value="Six-hairpin glycosidases"/>
    <property type="match status" value="1"/>
</dbReference>
<dbReference type="InterPro" id="IPR011613">
    <property type="entry name" value="GH15-like"/>
</dbReference>